<feature type="compositionally biased region" description="Low complexity" evidence="1">
    <location>
        <begin position="61"/>
        <end position="71"/>
    </location>
</feature>
<proteinExistence type="predicted"/>
<dbReference type="EMBL" id="BMVG01000005">
    <property type="protein sequence ID" value="GHE02859.1"/>
    <property type="molecule type" value="Genomic_DNA"/>
</dbReference>
<feature type="compositionally biased region" description="Basic and acidic residues" evidence="1">
    <location>
        <begin position="129"/>
        <end position="155"/>
    </location>
</feature>
<accession>A0A918YI12</accession>
<organism evidence="2 3">
    <name type="scientific">Streptomyces alanosinicus</name>
    <dbReference type="NCBI Taxonomy" id="68171"/>
    <lineage>
        <taxon>Bacteria</taxon>
        <taxon>Bacillati</taxon>
        <taxon>Actinomycetota</taxon>
        <taxon>Actinomycetes</taxon>
        <taxon>Kitasatosporales</taxon>
        <taxon>Streptomycetaceae</taxon>
        <taxon>Streptomyces</taxon>
    </lineage>
</organism>
<feature type="region of interest" description="Disordered" evidence="1">
    <location>
        <begin position="101"/>
        <end position="155"/>
    </location>
</feature>
<name>A0A918YI12_9ACTN</name>
<gene>
    <name evidence="2" type="ORF">GCM10010339_27700</name>
</gene>
<reference evidence="2" key="1">
    <citation type="journal article" date="2014" name="Int. J. Syst. Evol. Microbiol.">
        <title>Complete genome sequence of Corynebacterium casei LMG S-19264T (=DSM 44701T), isolated from a smear-ripened cheese.</title>
        <authorList>
            <consortium name="US DOE Joint Genome Institute (JGI-PGF)"/>
            <person name="Walter F."/>
            <person name="Albersmeier A."/>
            <person name="Kalinowski J."/>
            <person name="Ruckert C."/>
        </authorList>
    </citation>
    <scope>NUCLEOTIDE SEQUENCE</scope>
    <source>
        <strain evidence="2">JCM 4714</strain>
    </source>
</reference>
<dbReference type="AlphaFoldDB" id="A0A918YI12"/>
<protein>
    <submittedName>
        <fullName evidence="2">Uncharacterized protein</fullName>
    </submittedName>
</protein>
<feature type="compositionally biased region" description="Basic and acidic residues" evidence="1">
    <location>
        <begin position="101"/>
        <end position="113"/>
    </location>
</feature>
<comment type="caution">
    <text evidence="2">The sequence shown here is derived from an EMBL/GenBank/DDBJ whole genome shotgun (WGS) entry which is preliminary data.</text>
</comment>
<dbReference type="Proteomes" id="UP000655443">
    <property type="component" value="Unassembled WGS sequence"/>
</dbReference>
<evidence type="ECO:0000313" key="2">
    <source>
        <dbReference type="EMBL" id="GHE02859.1"/>
    </source>
</evidence>
<reference evidence="2" key="2">
    <citation type="submission" date="2020-09" db="EMBL/GenBank/DDBJ databases">
        <authorList>
            <person name="Sun Q."/>
            <person name="Ohkuma M."/>
        </authorList>
    </citation>
    <scope>NUCLEOTIDE SEQUENCE</scope>
    <source>
        <strain evidence="2">JCM 4714</strain>
    </source>
</reference>
<sequence length="155" mass="16375">MRGRGKDAFLAELHVRATASRTAPSAPAALGVDAAEAWATGDILPPLSRLPGIPQTPSTPPSLTSGTASAPGIDPVALEHLAGRTAVQAYRLLTEILRSDMEQFDSDTERFDSDAEGLGTAAVPPQRQPVDRARRRDPAAPRPGRPLDPRGRTRG</sequence>
<evidence type="ECO:0000313" key="3">
    <source>
        <dbReference type="Proteomes" id="UP000655443"/>
    </source>
</evidence>
<feature type="region of interest" description="Disordered" evidence="1">
    <location>
        <begin position="48"/>
        <end position="71"/>
    </location>
</feature>
<keyword evidence="3" id="KW-1185">Reference proteome</keyword>
<evidence type="ECO:0000256" key="1">
    <source>
        <dbReference type="SAM" id="MobiDB-lite"/>
    </source>
</evidence>